<dbReference type="AlphaFoldDB" id="A0A840EYZ0"/>
<feature type="transmembrane region" description="Helical" evidence="1">
    <location>
        <begin position="332"/>
        <end position="354"/>
    </location>
</feature>
<evidence type="ECO:0000313" key="4">
    <source>
        <dbReference type="EMBL" id="MBB4136852.1"/>
    </source>
</evidence>
<protein>
    <submittedName>
        <fullName evidence="4">Peptidoglycan/LPS O-acetylase OafA/YrhL</fullName>
    </submittedName>
</protein>
<evidence type="ECO:0000313" key="5">
    <source>
        <dbReference type="Proteomes" id="UP000551501"/>
    </source>
</evidence>
<feature type="transmembrane region" description="Helical" evidence="1">
    <location>
        <begin position="240"/>
        <end position="258"/>
    </location>
</feature>
<keyword evidence="1" id="KW-0472">Membrane</keyword>
<keyword evidence="1" id="KW-0812">Transmembrane</keyword>
<feature type="transmembrane region" description="Helical" evidence="1">
    <location>
        <begin position="89"/>
        <end position="108"/>
    </location>
</feature>
<dbReference type="GO" id="GO:0016747">
    <property type="term" value="F:acyltransferase activity, transferring groups other than amino-acyl groups"/>
    <property type="evidence" value="ECO:0007669"/>
    <property type="project" value="InterPro"/>
</dbReference>
<dbReference type="GO" id="GO:0009103">
    <property type="term" value="P:lipopolysaccharide biosynthetic process"/>
    <property type="evidence" value="ECO:0007669"/>
    <property type="project" value="TreeGrafter"/>
</dbReference>
<name>A0A840EYZ0_9ACTN</name>
<feature type="domain" description="SGNH" evidence="3">
    <location>
        <begin position="495"/>
        <end position="711"/>
    </location>
</feature>
<dbReference type="Pfam" id="PF19040">
    <property type="entry name" value="SGNH"/>
    <property type="match status" value="1"/>
</dbReference>
<accession>A0A840EYZ0</accession>
<feature type="transmembrane region" description="Helical" evidence="1">
    <location>
        <begin position="21"/>
        <end position="39"/>
    </location>
</feature>
<feature type="transmembrane region" description="Helical" evidence="1">
    <location>
        <begin position="161"/>
        <end position="179"/>
    </location>
</feature>
<feature type="transmembrane region" description="Helical" evidence="1">
    <location>
        <begin position="45"/>
        <end position="63"/>
    </location>
</feature>
<dbReference type="PANTHER" id="PTHR23028:SF53">
    <property type="entry name" value="ACYL_TRANSF_3 DOMAIN-CONTAINING PROTEIN"/>
    <property type="match status" value="1"/>
</dbReference>
<proteinExistence type="predicted"/>
<feature type="transmembrane region" description="Helical" evidence="1">
    <location>
        <begin position="291"/>
        <end position="312"/>
    </location>
</feature>
<feature type="transmembrane region" description="Helical" evidence="1">
    <location>
        <begin position="265"/>
        <end position="285"/>
    </location>
</feature>
<dbReference type="InterPro" id="IPR043968">
    <property type="entry name" value="SGNH"/>
</dbReference>
<sequence>MPHSDTRRDIRAVYRTDLDGLRGVAIALVACFHVWFGRVSGGVDVFLTLSGYFFVGSLLRHAIASSDPVATFRDAVNPWPRLSRLLRRLLPALITVLIGVAILTVAILPQTRWVNVGRETIASALYFQNYYLAQNSQDYLAASSANSPLQHLWSMSMQGQFFVATLLVLLVLAALLKLLGLRLRAFARPAVIRGVLGGLVALVALASFYYAQARQGVDLGINHWLQDRLGVNQPYNYYDTLARLWEPLVGGLLAVWMPRIRLRSWLRTLLTVGALGLIVSCGWWIDGVAEYPGPMALVPVGATLLIIFSGAVAPDEPVPAANRMLASRQGVWLGNLAYALYLIHWPLLIFYLALVSRDQANVVEGTGILAVSLGLAWLTKRYIEDPLRGGGRSPLAERTLPRLPGIRYGAALTTLLVVGTLAVGTGAKVWEHRMAGVSVDTTNLDPHQYPGARAWLDDAPVPALDPQPTPLAAEFDLAPTSGDHVMAHFEDPDFHVGVYGDPTAERTLAVAGGSHAEMWVPALDIIGKRNGFKVTTYLKMGCPLTLEDYPTRPDGSPYPECGPWVRKVLDELERVRPDAVFTNTTRPNPDGPADHVPPGYLMVFDELLAAGIPVLGMRDTPWPHDGDGRAITTPGCLAAGGDAQSCGSSRAYSLAPIDPITDYASTHPGLHAVDMSDAVCDDTFCPAIIGNIIVYKDYHHLGATYVRSLSSALSYRLAQALPWTGPPFGPFD</sequence>
<dbReference type="Proteomes" id="UP000551501">
    <property type="component" value="Unassembled WGS sequence"/>
</dbReference>
<evidence type="ECO:0000259" key="2">
    <source>
        <dbReference type="Pfam" id="PF01757"/>
    </source>
</evidence>
<organism evidence="4 5">
    <name type="scientific">Gordonia humi</name>
    <dbReference type="NCBI Taxonomy" id="686429"/>
    <lineage>
        <taxon>Bacteria</taxon>
        <taxon>Bacillati</taxon>
        <taxon>Actinomycetota</taxon>
        <taxon>Actinomycetes</taxon>
        <taxon>Mycobacteriales</taxon>
        <taxon>Gordoniaceae</taxon>
        <taxon>Gordonia</taxon>
    </lineage>
</organism>
<dbReference type="Pfam" id="PF01757">
    <property type="entry name" value="Acyl_transf_3"/>
    <property type="match status" value="1"/>
</dbReference>
<evidence type="ECO:0000259" key="3">
    <source>
        <dbReference type="Pfam" id="PF19040"/>
    </source>
</evidence>
<keyword evidence="5" id="KW-1185">Reference proteome</keyword>
<feature type="transmembrane region" description="Helical" evidence="1">
    <location>
        <begin position="191"/>
        <end position="211"/>
    </location>
</feature>
<feature type="transmembrane region" description="Helical" evidence="1">
    <location>
        <begin position="408"/>
        <end position="430"/>
    </location>
</feature>
<keyword evidence="1" id="KW-1133">Transmembrane helix</keyword>
<dbReference type="RefSeq" id="WP_183371778.1">
    <property type="nucleotide sequence ID" value="NZ_BAABHL010000126.1"/>
</dbReference>
<reference evidence="4 5" key="1">
    <citation type="submission" date="2020-08" db="EMBL/GenBank/DDBJ databases">
        <title>Sequencing the genomes of 1000 actinobacteria strains.</title>
        <authorList>
            <person name="Klenk H.-P."/>
        </authorList>
    </citation>
    <scope>NUCLEOTIDE SEQUENCE [LARGE SCALE GENOMIC DNA]</scope>
    <source>
        <strain evidence="4 5">DSM 45298</strain>
    </source>
</reference>
<dbReference type="GO" id="GO:0016020">
    <property type="term" value="C:membrane"/>
    <property type="evidence" value="ECO:0007669"/>
    <property type="project" value="TreeGrafter"/>
</dbReference>
<comment type="caution">
    <text evidence="4">The sequence shown here is derived from an EMBL/GenBank/DDBJ whole genome shotgun (WGS) entry which is preliminary data.</text>
</comment>
<dbReference type="PANTHER" id="PTHR23028">
    <property type="entry name" value="ACETYLTRANSFERASE"/>
    <property type="match status" value="1"/>
</dbReference>
<dbReference type="EMBL" id="JACIFP010000001">
    <property type="protein sequence ID" value="MBB4136852.1"/>
    <property type="molecule type" value="Genomic_DNA"/>
</dbReference>
<feature type="transmembrane region" description="Helical" evidence="1">
    <location>
        <begin position="360"/>
        <end position="378"/>
    </location>
</feature>
<evidence type="ECO:0000256" key="1">
    <source>
        <dbReference type="SAM" id="Phobius"/>
    </source>
</evidence>
<feature type="domain" description="Acyltransferase 3" evidence="2">
    <location>
        <begin position="17"/>
        <end position="379"/>
    </location>
</feature>
<dbReference type="InterPro" id="IPR002656">
    <property type="entry name" value="Acyl_transf_3_dom"/>
</dbReference>
<dbReference type="InterPro" id="IPR050879">
    <property type="entry name" value="Acyltransferase_3"/>
</dbReference>
<gene>
    <name evidence="4" type="ORF">BKA16_003404</name>
</gene>